<dbReference type="AlphaFoldDB" id="A0AAV2K5E5"/>
<evidence type="ECO:0000313" key="3">
    <source>
        <dbReference type="Proteomes" id="UP001497482"/>
    </source>
</evidence>
<evidence type="ECO:0000256" key="1">
    <source>
        <dbReference type="SAM" id="MobiDB-lite"/>
    </source>
</evidence>
<feature type="compositionally biased region" description="Low complexity" evidence="1">
    <location>
        <begin position="89"/>
        <end position="104"/>
    </location>
</feature>
<dbReference type="EMBL" id="OZ035839">
    <property type="protein sequence ID" value="CAL1585152.1"/>
    <property type="molecule type" value="Genomic_DNA"/>
</dbReference>
<sequence length="151" mass="16960">MEVFHPPRLKKSSLSLLPLSYISWLFFHPHFHSRYLPPKLDSPPPPPLIFSRLQASGTIRSLQLWSLASPYSILSSRPPLRTIIIHTTSTIPPSPSTAAASYSSQVSPRHPDVSPPLTPSQLYLPSPTSIDRPSIPPYSFNREPPFYPRKV</sequence>
<proteinExistence type="predicted"/>
<feature type="region of interest" description="Disordered" evidence="1">
    <location>
        <begin position="89"/>
        <end position="151"/>
    </location>
</feature>
<evidence type="ECO:0000313" key="2">
    <source>
        <dbReference type="EMBL" id="CAL1585152.1"/>
    </source>
</evidence>
<name>A0AAV2K5E5_KNICA</name>
<dbReference type="Proteomes" id="UP001497482">
    <property type="component" value="Chromosome 17"/>
</dbReference>
<accession>A0AAV2K5E5</accession>
<reference evidence="2 3" key="1">
    <citation type="submission" date="2024-04" db="EMBL/GenBank/DDBJ databases">
        <authorList>
            <person name="Waldvogel A.-M."/>
            <person name="Schoenle A."/>
        </authorList>
    </citation>
    <scope>NUCLEOTIDE SEQUENCE [LARGE SCALE GENOMIC DNA]</scope>
</reference>
<feature type="compositionally biased region" description="Polar residues" evidence="1">
    <location>
        <begin position="119"/>
        <end position="131"/>
    </location>
</feature>
<protein>
    <submittedName>
        <fullName evidence="2">Uncharacterized protein</fullName>
    </submittedName>
</protein>
<keyword evidence="3" id="KW-1185">Reference proteome</keyword>
<organism evidence="2 3">
    <name type="scientific">Knipowitschia caucasica</name>
    <name type="common">Caucasian dwarf goby</name>
    <name type="synonym">Pomatoschistus caucasicus</name>
    <dbReference type="NCBI Taxonomy" id="637954"/>
    <lineage>
        <taxon>Eukaryota</taxon>
        <taxon>Metazoa</taxon>
        <taxon>Chordata</taxon>
        <taxon>Craniata</taxon>
        <taxon>Vertebrata</taxon>
        <taxon>Euteleostomi</taxon>
        <taxon>Actinopterygii</taxon>
        <taxon>Neopterygii</taxon>
        <taxon>Teleostei</taxon>
        <taxon>Neoteleostei</taxon>
        <taxon>Acanthomorphata</taxon>
        <taxon>Gobiaria</taxon>
        <taxon>Gobiiformes</taxon>
        <taxon>Gobioidei</taxon>
        <taxon>Gobiidae</taxon>
        <taxon>Gobiinae</taxon>
        <taxon>Knipowitschia</taxon>
    </lineage>
</organism>
<gene>
    <name evidence="2" type="ORF">KC01_LOCUS15395</name>
</gene>